<dbReference type="Gene3D" id="3.40.50.300">
    <property type="entry name" value="P-loop containing nucleotide triphosphate hydrolases"/>
    <property type="match status" value="1"/>
</dbReference>
<dbReference type="InterPro" id="IPR017871">
    <property type="entry name" value="ABC_transporter-like_CS"/>
</dbReference>
<dbReference type="SMART" id="SM00382">
    <property type="entry name" value="AAA"/>
    <property type="match status" value="1"/>
</dbReference>
<dbReference type="GO" id="GO:0015833">
    <property type="term" value="P:peptide transport"/>
    <property type="evidence" value="ECO:0007669"/>
    <property type="project" value="InterPro"/>
</dbReference>
<evidence type="ECO:0000256" key="1">
    <source>
        <dbReference type="ARBA" id="ARBA00005417"/>
    </source>
</evidence>
<dbReference type="Proteomes" id="UP000249522">
    <property type="component" value="Unassembled WGS sequence"/>
</dbReference>
<keyword evidence="3" id="KW-0547">Nucleotide-binding</keyword>
<dbReference type="InterPro" id="IPR050319">
    <property type="entry name" value="ABC_transp_ATP-bind"/>
</dbReference>
<evidence type="ECO:0000256" key="3">
    <source>
        <dbReference type="ARBA" id="ARBA00022741"/>
    </source>
</evidence>
<dbReference type="PANTHER" id="PTHR43776:SF7">
    <property type="entry name" value="D,D-DIPEPTIDE TRANSPORT ATP-BINDING PROTEIN DDPF-RELATED"/>
    <property type="match status" value="1"/>
</dbReference>
<keyword evidence="7" id="KW-1185">Reference proteome</keyword>
<dbReference type="InterPro" id="IPR013563">
    <property type="entry name" value="Oligopep_ABC_C"/>
</dbReference>
<dbReference type="InterPro" id="IPR027417">
    <property type="entry name" value="P-loop_NTPase"/>
</dbReference>
<sequence length="326" mass="36687">MQTTILEVNELRTYFPIRKGILQRTAGYVKAVDGVSFRVNKGEVFGIVGESGCGKSTTGRSILQLIKPTGGEVIFEGQDVTRLNEEAMRRLRRDMQIVFQDPFASLNPRHKVSKILEEPLLVHGFGTVRERREKVAELIETVGLNASQLERYPHQFSGGQRQRIAIARALMLRPKLIIADEPVSALDVSIQSQILNLMQDLQQSFQLTYVFIAHDLSVIKHFCDRVAVMYLGQIVEMADKESLYSEPRHPYTKALLSAVPNPDPEGPRERIILEGEVPSPANMPQGCVFHTRCPMAEERCRHERPVLEQTSHNHAVACHLYASPAV</sequence>
<evidence type="ECO:0000256" key="4">
    <source>
        <dbReference type="ARBA" id="ARBA00022840"/>
    </source>
</evidence>
<protein>
    <submittedName>
        <fullName evidence="6">Dipeptide/oligopeptide/nickel ABC transporter ATP-binding protein</fullName>
    </submittedName>
</protein>
<dbReference type="PROSITE" id="PS50893">
    <property type="entry name" value="ABC_TRANSPORTER_2"/>
    <property type="match status" value="1"/>
</dbReference>
<comment type="caution">
    <text evidence="6">The sequence shown here is derived from an EMBL/GenBank/DDBJ whole genome shotgun (WGS) entry which is preliminary data.</text>
</comment>
<dbReference type="NCBIfam" id="TIGR01727">
    <property type="entry name" value="oligo_HPY"/>
    <property type="match status" value="1"/>
</dbReference>
<feature type="domain" description="ABC transporter" evidence="5">
    <location>
        <begin position="17"/>
        <end position="256"/>
    </location>
</feature>
<proteinExistence type="inferred from homology"/>
<name>A0A2W1LF91_9BACL</name>
<dbReference type="PANTHER" id="PTHR43776">
    <property type="entry name" value="TRANSPORT ATP-BINDING PROTEIN"/>
    <property type="match status" value="1"/>
</dbReference>
<dbReference type="AlphaFoldDB" id="A0A2W1LF91"/>
<evidence type="ECO:0000259" key="5">
    <source>
        <dbReference type="PROSITE" id="PS50893"/>
    </source>
</evidence>
<accession>A0A2W1LF91</accession>
<dbReference type="GO" id="GO:0005524">
    <property type="term" value="F:ATP binding"/>
    <property type="evidence" value="ECO:0007669"/>
    <property type="project" value="UniProtKB-KW"/>
</dbReference>
<dbReference type="Pfam" id="PF00005">
    <property type="entry name" value="ABC_tran"/>
    <property type="match status" value="1"/>
</dbReference>
<comment type="similarity">
    <text evidence="1">Belongs to the ABC transporter superfamily.</text>
</comment>
<gene>
    <name evidence="6" type="ORF">DNH61_03140</name>
</gene>
<dbReference type="EMBL" id="QKRB01000028">
    <property type="protein sequence ID" value="PZD97359.1"/>
    <property type="molecule type" value="Genomic_DNA"/>
</dbReference>
<dbReference type="GO" id="GO:0016887">
    <property type="term" value="F:ATP hydrolysis activity"/>
    <property type="evidence" value="ECO:0007669"/>
    <property type="project" value="InterPro"/>
</dbReference>
<dbReference type="NCBIfam" id="NF008453">
    <property type="entry name" value="PRK11308.1"/>
    <property type="match status" value="1"/>
</dbReference>
<dbReference type="Pfam" id="PF08352">
    <property type="entry name" value="oligo_HPY"/>
    <property type="match status" value="1"/>
</dbReference>
<dbReference type="InterPro" id="IPR003593">
    <property type="entry name" value="AAA+_ATPase"/>
</dbReference>
<dbReference type="InterPro" id="IPR003439">
    <property type="entry name" value="ABC_transporter-like_ATP-bd"/>
</dbReference>
<evidence type="ECO:0000313" key="6">
    <source>
        <dbReference type="EMBL" id="PZD97359.1"/>
    </source>
</evidence>
<dbReference type="FunFam" id="3.40.50.300:FF:000016">
    <property type="entry name" value="Oligopeptide ABC transporter ATP-binding component"/>
    <property type="match status" value="1"/>
</dbReference>
<dbReference type="GO" id="GO:0055085">
    <property type="term" value="P:transmembrane transport"/>
    <property type="evidence" value="ECO:0007669"/>
    <property type="project" value="UniProtKB-ARBA"/>
</dbReference>
<dbReference type="SUPFAM" id="SSF52540">
    <property type="entry name" value="P-loop containing nucleoside triphosphate hydrolases"/>
    <property type="match status" value="1"/>
</dbReference>
<dbReference type="PROSITE" id="PS00211">
    <property type="entry name" value="ABC_TRANSPORTER_1"/>
    <property type="match status" value="1"/>
</dbReference>
<dbReference type="CDD" id="cd03257">
    <property type="entry name" value="ABC_NikE_OppD_transporters"/>
    <property type="match status" value="1"/>
</dbReference>
<dbReference type="OrthoDB" id="9802264at2"/>
<evidence type="ECO:0000313" key="7">
    <source>
        <dbReference type="Proteomes" id="UP000249522"/>
    </source>
</evidence>
<organism evidence="6 7">
    <name type="scientific">Paenibacillus sambharensis</name>
    <dbReference type="NCBI Taxonomy" id="1803190"/>
    <lineage>
        <taxon>Bacteria</taxon>
        <taxon>Bacillati</taxon>
        <taxon>Bacillota</taxon>
        <taxon>Bacilli</taxon>
        <taxon>Bacillales</taxon>
        <taxon>Paenibacillaceae</taxon>
        <taxon>Paenibacillus</taxon>
    </lineage>
</organism>
<evidence type="ECO:0000256" key="2">
    <source>
        <dbReference type="ARBA" id="ARBA00022448"/>
    </source>
</evidence>
<dbReference type="RefSeq" id="WP_111145217.1">
    <property type="nucleotide sequence ID" value="NZ_QKRB01000028.1"/>
</dbReference>
<reference evidence="6 7" key="1">
    <citation type="submission" date="2018-06" db="EMBL/GenBank/DDBJ databases">
        <title>Paenibacillus imtechensis sp. nov.</title>
        <authorList>
            <person name="Pinnaka A.K."/>
            <person name="Singh H."/>
            <person name="Kaur M."/>
        </authorList>
    </citation>
    <scope>NUCLEOTIDE SEQUENCE [LARGE SCALE GENOMIC DNA]</scope>
    <source>
        <strain evidence="6 7">SMB1</strain>
    </source>
</reference>
<keyword evidence="4 6" id="KW-0067">ATP-binding</keyword>
<keyword evidence="2" id="KW-0813">Transport</keyword>